<dbReference type="HAMAP" id="MF_00909">
    <property type="entry name" value="FtsZ"/>
    <property type="match status" value="1"/>
</dbReference>
<dbReference type="Pfam" id="PF00091">
    <property type="entry name" value="Tubulin"/>
    <property type="match status" value="1"/>
</dbReference>
<organism evidence="6">
    <name type="scientific">groundwater metagenome</name>
    <dbReference type="NCBI Taxonomy" id="717931"/>
    <lineage>
        <taxon>unclassified sequences</taxon>
        <taxon>metagenomes</taxon>
        <taxon>ecological metagenomes</taxon>
    </lineage>
</organism>
<dbReference type="Gene3D" id="3.40.50.1440">
    <property type="entry name" value="Tubulin/FtsZ, GTPase domain"/>
    <property type="match status" value="1"/>
</dbReference>
<dbReference type="Pfam" id="PF12327">
    <property type="entry name" value="FtsZ_C"/>
    <property type="match status" value="1"/>
</dbReference>
<dbReference type="SMART" id="SM00865">
    <property type="entry name" value="Tubulin_C"/>
    <property type="match status" value="1"/>
</dbReference>
<keyword evidence="6" id="KW-0131">Cell cycle</keyword>
<dbReference type="InterPro" id="IPR018316">
    <property type="entry name" value="Tubulin/FtsZ_2-layer-sand-dom"/>
</dbReference>
<evidence type="ECO:0000256" key="1">
    <source>
        <dbReference type="ARBA" id="ARBA00009690"/>
    </source>
</evidence>
<dbReference type="PANTHER" id="PTHR30314">
    <property type="entry name" value="CELL DIVISION PROTEIN FTSZ-RELATED"/>
    <property type="match status" value="1"/>
</dbReference>
<keyword evidence="6" id="KW-0132">Cell division</keyword>
<gene>
    <name evidence="6" type="primary">ftsZ</name>
    <name evidence="6" type="ORF">MSIBF_A4250006</name>
</gene>
<dbReference type="InterPro" id="IPR045061">
    <property type="entry name" value="FtsZ/CetZ"/>
</dbReference>
<keyword evidence="3" id="KW-0342">GTP-binding</keyword>
<dbReference type="GO" id="GO:0005525">
    <property type="term" value="F:GTP binding"/>
    <property type="evidence" value="ECO:0007669"/>
    <property type="project" value="UniProtKB-KW"/>
</dbReference>
<evidence type="ECO:0000256" key="3">
    <source>
        <dbReference type="ARBA" id="ARBA00023134"/>
    </source>
</evidence>
<dbReference type="SMART" id="SM00864">
    <property type="entry name" value="Tubulin"/>
    <property type="match status" value="1"/>
</dbReference>
<comment type="similarity">
    <text evidence="1">Belongs to the FtsZ family.</text>
</comment>
<dbReference type="SUPFAM" id="SSF55307">
    <property type="entry name" value="Tubulin C-terminal domain-like"/>
    <property type="match status" value="1"/>
</dbReference>
<dbReference type="InterPro" id="IPR008280">
    <property type="entry name" value="Tub_FtsZ_C"/>
</dbReference>
<dbReference type="SUPFAM" id="SSF52490">
    <property type="entry name" value="Tubulin nucleotide-binding domain-like"/>
    <property type="match status" value="1"/>
</dbReference>
<dbReference type="CDD" id="cd02201">
    <property type="entry name" value="FtsZ_type1"/>
    <property type="match status" value="1"/>
</dbReference>
<protein>
    <submittedName>
        <fullName evidence="6">Cell division protein FtsZ 2</fullName>
    </submittedName>
</protein>
<evidence type="ECO:0000259" key="4">
    <source>
        <dbReference type="SMART" id="SM00864"/>
    </source>
</evidence>
<dbReference type="InterPro" id="IPR036525">
    <property type="entry name" value="Tubulin/FtsZ_GTPase_sf"/>
</dbReference>
<dbReference type="EMBL" id="CCXY01000363">
    <property type="protein sequence ID" value="CEG13599.1"/>
    <property type="molecule type" value="Genomic_DNA"/>
</dbReference>
<proteinExistence type="inferred from homology"/>
<dbReference type="GO" id="GO:0032153">
    <property type="term" value="C:cell division site"/>
    <property type="evidence" value="ECO:0007669"/>
    <property type="project" value="TreeGrafter"/>
</dbReference>
<evidence type="ECO:0000256" key="2">
    <source>
        <dbReference type="ARBA" id="ARBA00022741"/>
    </source>
</evidence>
<evidence type="ECO:0000313" key="6">
    <source>
        <dbReference type="EMBL" id="CEG13599.1"/>
    </source>
</evidence>
<dbReference type="GO" id="GO:0003924">
    <property type="term" value="F:GTPase activity"/>
    <property type="evidence" value="ECO:0007669"/>
    <property type="project" value="InterPro"/>
</dbReference>
<dbReference type="AlphaFoldDB" id="A0A098EDL1"/>
<dbReference type="GO" id="GO:0005737">
    <property type="term" value="C:cytoplasm"/>
    <property type="evidence" value="ECO:0007669"/>
    <property type="project" value="TreeGrafter"/>
</dbReference>
<keyword evidence="2" id="KW-0547">Nucleotide-binding</keyword>
<dbReference type="InterPro" id="IPR020805">
    <property type="entry name" value="Cell_div_FtsZ_CS"/>
</dbReference>
<dbReference type="InterPro" id="IPR003008">
    <property type="entry name" value="Tubulin_FtsZ_GTPase"/>
</dbReference>
<dbReference type="InterPro" id="IPR000158">
    <property type="entry name" value="Cell_div_FtsZ"/>
</dbReference>
<feature type="domain" description="Tubulin/FtsZ GTPase" evidence="4">
    <location>
        <begin position="23"/>
        <end position="216"/>
    </location>
</feature>
<dbReference type="PROSITE" id="PS01135">
    <property type="entry name" value="FTSZ_2"/>
    <property type="match status" value="1"/>
</dbReference>
<dbReference type="InterPro" id="IPR024757">
    <property type="entry name" value="FtsZ_C"/>
</dbReference>
<dbReference type="PRINTS" id="PR00423">
    <property type="entry name" value="CELLDVISFTSZ"/>
</dbReference>
<sequence length="351" mass="36923">MGEEIFKGNERIVGDIGTYAVPKIMVVGAGGAGSNNIERLANAGLGNDGVKLIATNTDKIHLMNLKGDMIRILIGAKTTGGMGAGGFPNVGEAAAIESNQLLAQQMEGVDLLFLTAGMGGGTGTGAAPVIAKIAKDMGALVVAIVTFPFKLERARIQKAKEGIAKLREYADTVVIIDNNRLLEFAPNMPINDAFAAADMITFTSVRGISKTILEPSLINMDFADLKAVMMNGDISTISVGHGAGPDKIKQAAEGVLYHPLLDMEISKGRGALIHIRGGPNTSLNDVTKVGEKITQNFPQDANIVFGARVEQGMGDELEVIAILTGISAPDIVKNRFQGQQEQSNIGNIRMV</sequence>
<accession>A0A098EDL1</accession>
<dbReference type="PANTHER" id="PTHR30314:SF3">
    <property type="entry name" value="MITOCHONDRIAL DIVISION PROTEIN FSZA"/>
    <property type="match status" value="1"/>
</dbReference>
<dbReference type="GO" id="GO:0051301">
    <property type="term" value="P:cell division"/>
    <property type="evidence" value="ECO:0007669"/>
    <property type="project" value="UniProtKB-KW"/>
</dbReference>
<dbReference type="NCBIfam" id="TIGR00065">
    <property type="entry name" value="ftsZ"/>
    <property type="match status" value="1"/>
</dbReference>
<feature type="domain" description="Tubulin/FtsZ 2-layer sandwich" evidence="5">
    <location>
        <begin position="218"/>
        <end position="335"/>
    </location>
</feature>
<reference evidence="6" key="1">
    <citation type="submission" date="2014-09" db="EMBL/GenBank/DDBJ databases">
        <authorList>
            <person name="Probst J Alexander"/>
        </authorList>
    </citation>
    <scope>NUCLEOTIDE SEQUENCE</scope>
</reference>
<evidence type="ECO:0000259" key="5">
    <source>
        <dbReference type="SMART" id="SM00865"/>
    </source>
</evidence>
<name>A0A098EDL1_9ZZZZ</name>